<dbReference type="GO" id="GO:0006235">
    <property type="term" value="P:dTTP biosynthetic process"/>
    <property type="evidence" value="ECO:0007669"/>
    <property type="project" value="UniProtKB-UniRule"/>
</dbReference>
<comment type="catalytic activity">
    <reaction evidence="10 12">
        <text>dTMP + ATP = dTDP + ADP</text>
        <dbReference type="Rhea" id="RHEA:13517"/>
        <dbReference type="ChEBI" id="CHEBI:30616"/>
        <dbReference type="ChEBI" id="CHEBI:58369"/>
        <dbReference type="ChEBI" id="CHEBI:63528"/>
        <dbReference type="ChEBI" id="CHEBI:456216"/>
        <dbReference type="EC" id="2.7.4.9"/>
    </reaction>
</comment>
<evidence type="ECO:0000256" key="10">
    <source>
        <dbReference type="ARBA" id="ARBA00048743"/>
    </source>
</evidence>
<keyword evidence="8 12" id="KW-0067">ATP-binding</keyword>
<dbReference type="RefSeq" id="WP_119762922.1">
    <property type="nucleotide sequence ID" value="NZ_QYUM01000003.1"/>
</dbReference>
<sequence>MADGRAARGRFIVVEGGDGSGKGGVIEALSARLTAADHDLLVTREPGGTDEGLKLRELLLSAEGAVWDQGAELLLMTAARIQHVKRVIAPALAAGRIVLCDRFVGSTLAYQGAGRGISESLIRGLHRDLVDDLWPDITVLLDVDPRVGLARSRARLSDAELDEGRFEDLDIGFHDRVRGGFLDQAQHDVERTLVIDAARPADQVRADAITQVLARLDLLPS</sequence>
<keyword evidence="4 12" id="KW-0808">Transferase</keyword>
<dbReference type="GO" id="GO:0005829">
    <property type="term" value="C:cytosol"/>
    <property type="evidence" value="ECO:0007669"/>
    <property type="project" value="TreeGrafter"/>
</dbReference>
<keyword evidence="15" id="KW-1185">Reference proteome</keyword>
<dbReference type="GO" id="GO:0006227">
    <property type="term" value="P:dUDP biosynthetic process"/>
    <property type="evidence" value="ECO:0007669"/>
    <property type="project" value="TreeGrafter"/>
</dbReference>
<dbReference type="HAMAP" id="MF_00165">
    <property type="entry name" value="Thymidylate_kinase"/>
    <property type="match status" value="1"/>
</dbReference>
<organism evidence="14 15">
    <name type="scientific">Sphingomonas cavernae</name>
    <dbReference type="NCBI Taxonomy" id="2320861"/>
    <lineage>
        <taxon>Bacteria</taxon>
        <taxon>Pseudomonadati</taxon>
        <taxon>Pseudomonadota</taxon>
        <taxon>Alphaproteobacteria</taxon>
        <taxon>Sphingomonadales</taxon>
        <taxon>Sphingomonadaceae</taxon>
        <taxon>Sphingomonas</taxon>
    </lineage>
</organism>
<comment type="similarity">
    <text evidence="1 12">Belongs to the thymidylate kinase family.</text>
</comment>
<evidence type="ECO:0000256" key="9">
    <source>
        <dbReference type="ARBA" id="ARBA00029962"/>
    </source>
</evidence>
<name>A0A418WM90_9SPHN</name>
<evidence type="ECO:0000256" key="5">
    <source>
        <dbReference type="ARBA" id="ARBA00022727"/>
    </source>
</evidence>
<dbReference type="NCBIfam" id="TIGR00041">
    <property type="entry name" value="DTMP_kinase"/>
    <property type="match status" value="1"/>
</dbReference>
<dbReference type="OrthoDB" id="9774907at2"/>
<accession>A0A418WM90</accession>
<keyword evidence="7 12" id="KW-0418">Kinase</keyword>
<dbReference type="EC" id="2.7.4.9" evidence="2 12"/>
<dbReference type="Pfam" id="PF02223">
    <property type="entry name" value="Thymidylate_kin"/>
    <property type="match status" value="1"/>
</dbReference>
<evidence type="ECO:0000256" key="8">
    <source>
        <dbReference type="ARBA" id="ARBA00022840"/>
    </source>
</evidence>
<comment type="function">
    <text evidence="11 12">Phosphorylation of dTMP to form dTDP in both de novo and salvage pathways of dTTP synthesis.</text>
</comment>
<dbReference type="Gene3D" id="3.40.50.300">
    <property type="entry name" value="P-loop containing nucleotide triphosphate hydrolases"/>
    <property type="match status" value="1"/>
</dbReference>
<reference evidence="14 15" key="1">
    <citation type="submission" date="2018-09" db="EMBL/GenBank/DDBJ databases">
        <authorList>
            <person name="Zhu H."/>
        </authorList>
    </citation>
    <scope>NUCLEOTIDE SEQUENCE [LARGE SCALE GENOMIC DNA]</scope>
    <source>
        <strain evidence="14 15">K2R01-6</strain>
    </source>
</reference>
<evidence type="ECO:0000256" key="2">
    <source>
        <dbReference type="ARBA" id="ARBA00012980"/>
    </source>
</evidence>
<comment type="caution">
    <text evidence="12">Lacks conserved residue(s) required for the propagation of feature annotation.</text>
</comment>
<dbReference type="InterPro" id="IPR018094">
    <property type="entry name" value="Thymidylate_kinase"/>
</dbReference>
<evidence type="ECO:0000259" key="13">
    <source>
        <dbReference type="Pfam" id="PF02223"/>
    </source>
</evidence>
<evidence type="ECO:0000256" key="12">
    <source>
        <dbReference type="HAMAP-Rule" id="MF_00165"/>
    </source>
</evidence>
<dbReference type="AlphaFoldDB" id="A0A418WM90"/>
<evidence type="ECO:0000313" key="14">
    <source>
        <dbReference type="EMBL" id="RJF91122.1"/>
    </source>
</evidence>
<proteinExistence type="inferred from homology"/>
<comment type="caution">
    <text evidence="14">The sequence shown here is derived from an EMBL/GenBank/DDBJ whole genome shotgun (WGS) entry which is preliminary data.</text>
</comment>
<dbReference type="FunFam" id="3.40.50.300:FF:000225">
    <property type="entry name" value="Thymidylate kinase"/>
    <property type="match status" value="1"/>
</dbReference>
<dbReference type="InterPro" id="IPR039430">
    <property type="entry name" value="Thymidylate_kin-like_dom"/>
</dbReference>
<evidence type="ECO:0000313" key="15">
    <source>
        <dbReference type="Proteomes" id="UP000286100"/>
    </source>
</evidence>
<evidence type="ECO:0000256" key="7">
    <source>
        <dbReference type="ARBA" id="ARBA00022777"/>
    </source>
</evidence>
<protein>
    <recommendedName>
        <fullName evidence="3 12">Thymidylate kinase</fullName>
        <ecNumber evidence="2 12">2.7.4.9</ecNumber>
    </recommendedName>
    <alternativeName>
        <fullName evidence="9 12">dTMP kinase</fullName>
    </alternativeName>
</protein>
<evidence type="ECO:0000256" key="6">
    <source>
        <dbReference type="ARBA" id="ARBA00022741"/>
    </source>
</evidence>
<evidence type="ECO:0000256" key="3">
    <source>
        <dbReference type="ARBA" id="ARBA00017144"/>
    </source>
</evidence>
<dbReference type="EMBL" id="QYUM01000003">
    <property type="protein sequence ID" value="RJF91122.1"/>
    <property type="molecule type" value="Genomic_DNA"/>
</dbReference>
<dbReference type="InterPro" id="IPR027417">
    <property type="entry name" value="P-loop_NTPase"/>
</dbReference>
<evidence type="ECO:0000256" key="4">
    <source>
        <dbReference type="ARBA" id="ARBA00022679"/>
    </source>
</evidence>
<dbReference type="SUPFAM" id="SSF52540">
    <property type="entry name" value="P-loop containing nucleoside triphosphate hydrolases"/>
    <property type="match status" value="1"/>
</dbReference>
<dbReference type="PROSITE" id="PS01331">
    <property type="entry name" value="THYMIDYLATE_KINASE"/>
    <property type="match status" value="1"/>
</dbReference>
<evidence type="ECO:0000256" key="11">
    <source>
        <dbReference type="ARBA" id="ARBA00057735"/>
    </source>
</evidence>
<dbReference type="PANTHER" id="PTHR10344">
    <property type="entry name" value="THYMIDYLATE KINASE"/>
    <property type="match status" value="1"/>
</dbReference>
<dbReference type="InterPro" id="IPR018095">
    <property type="entry name" value="Thymidylate_kin_CS"/>
</dbReference>
<dbReference type="PANTHER" id="PTHR10344:SF4">
    <property type="entry name" value="UMP-CMP KINASE 2, MITOCHONDRIAL"/>
    <property type="match status" value="1"/>
</dbReference>
<gene>
    <name evidence="12 14" type="primary">tmk</name>
    <name evidence="14" type="ORF">D3876_13395</name>
</gene>
<dbReference type="GO" id="GO:0005524">
    <property type="term" value="F:ATP binding"/>
    <property type="evidence" value="ECO:0007669"/>
    <property type="project" value="UniProtKB-UniRule"/>
</dbReference>
<feature type="domain" description="Thymidylate kinase-like" evidence="13">
    <location>
        <begin position="14"/>
        <end position="207"/>
    </location>
</feature>
<dbReference type="Proteomes" id="UP000286100">
    <property type="component" value="Unassembled WGS sequence"/>
</dbReference>
<dbReference type="GO" id="GO:0004798">
    <property type="term" value="F:dTMP kinase activity"/>
    <property type="evidence" value="ECO:0007669"/>
    <property type="project" value="UniProtKB-UniRule"/>
</dbReference>
<dbReference type="CDD" id="cd01672">
    <property type="entry name" value="TMPK"/>
    <property type="match status" value="1"/>
</dbReference>
<dbReference type="GO" id="GO:0006233">
    <property type="term" value="P:dTDP biosynthetic process"/>
    <property type="evidence" value="ECO:0007669"/>
    <property type="project" value="InterPro"/>
</dbReference>
<evidence type="ECO:0000256" key="1">
    <source>
        <dbReference type="ARBA" id="ARBA00009776"/>
    </source>
</evidence>
<keyword evidence="6 12" id="KW-0547">Nucleotide-binding</keyword>
<keyword evidence="5 12" id="KW-0545">Nucleotide biosynthesis</keyword>